<organism evidence="1 2">
    <name type="scientific">Pseudaeromonas paramecii</name>
    <dbReference type="NCBI Taxonomy" id="2138166"/>
    <lineage>
        <taxon>Bacteria</taxon>
        <taxon>Pseudomonadati</taxon>
        <taxon>Pseudomonadota</taxon>
        <taxon>Gammaproteobacteria</taxon>
        <taxon>Aeromonadales</taxon>
        <taxon>Aeromonadaceae</taxon>
        <taxon>Pseudaeromonas</taxon>
    </lineage>
</organism>
<comment type="caution">
    <text evidence="1">The sequence shown here is derived from an EMBL/GenBank/DDBJ whole genome shotgun (WGS) entry which is preliminary data.</text>
</comment>
<reference evidence="2" key="1">
    <citation type="journal article" date="2019" name="Int. J. Syst. Evol. Microbiol.">
        <title>The Global Catalogue of Microorganisms (GCM) 10K type strain sequencing project: providing services to taxonomists for standard genome sequencing and annotation.</title>
        <authorList>
            <consortium name="The Broad Institute Genomics Platform"/>
            <consortium name="The Broad Institute Genome Sequencing Center for Infectious Disease"/>
            <person name="Wu L."/>
            <person name="Ma J."/>
        </authorList>
    </citation>
    <scope>NUCLEOTIDE SEQUENCE [LARGE SCALE GENOMIC DNA]</scope>
    <source>
        <strain evidence="2">JCM 32226</strain>
    </source>
</reference>
<keyword evidence="2" id="KW-1185">Reference proteome</keyword>
<evidence type="ECO:0000313" key="1">
    <source>
        <dbReference type="EMBL" id="GAA4498218.1"/>
    </source>
</evidence>
<evidence type="ECO:0000313" key="2">
    <source>
        <dbReference type="Proteomes" id="UP001501321"/>
    </source>
</evidence>
<dbReference type="EMBL" id="BAABFC010000010">
    <property type="protein sequence ID" value="GAA4498218.1"/>
    <property type="molecule type" value="Genomic_DNA"/>
</dbReference>
<proteinExistence type="predicted"/>
<sequence>MDQQTLEQIAAAVQAAGFSAAGQAQVKAAFAPLRLTYCLLDELGAKEPVWECDDFGLFLVGSSDHCLGLTRDLAEATAVVVAEA</sequence>
<name>A0ABP8Q7M5_9GAMM</name>
<protein>
    <submittedName>
        <fullName evidence="1">Uncharacterized protein</fullName>
    </submittedName>
</protein>
<gene>
    <name evidence="1" type="ORF">GCM10023095_16250</name>
</gene>
<accession>A0ABP8Q7M5</accession>
<dbReference type="RefSeq" id="WP_345011873.1">
    <property type="nucleotide sequence ID" value="NZ_BAABFC010000010.1"/>
</dbReference>
<dbReference type="Proteomes" id="UP001501321">
    <property type="component" value="Unassembled WGS sequence"/>
</dbReference>